<feature type="compositionally biased region" description="Polar residues" evidence="8">
    <location>
        <begin position="1020"/>
        <end position="1036"/>
    </location>
</feature>
<dbReference type="Gene3D" id="3.40.50.1000">
    <property type="entry name" value="HAD superfamily/HAD-like"/>
    <property type="match status" value="3"/>
</dbReference>
<keyword evidence="6 9" id="KW-1133">Transmembrane helix</keyword>
<organism evidence="12 13">
    <name type="scientific">Cafeteria roenbergensis</name>
    <name type="common">Marine flagellate</name>
    <dbReference type="NCBI Taxonomy" id="33653"/>
    <lineage>
        <taxon>Eukaryota</taxon>
        <taxon>Sar</taxon>
        <taxon>Stramenopiles</taxon>
        <taxon>Bigyra</taxon>
        <taxon>Opalozoa</taxon>
        <taxon>Bicosoecida</taxon>
        <taxon>Cafeteriaceae</taxon>
        <taxon>Cafeteria</taxon>
    </lineage>
</organism>
<feature type="compositionally biased region" description="Low complexity" evidence="8">
    <location>
        <begin position="856"/>
        <end position="885"/>
    </location>
</feature>
<feature type="transmembrane region" description="Helical" evidence="9">
    <location>
        <begin position="1618"/>
        <end position="1638"/>
    </location>
</feature>
<feature type="region of interest" description="Disordered" evidence="8">
    <location>
        <begin position="779"/>
        <end position="893"/>
    </location>
</feature>
<feature type="compositionally biased region" description="Acidic residues" evidence="8">
    <location>
        <begin position="406"/>
        <end position="427"/>
    </location>
</feature>
<evidence type="ECO:0000256" key="3">
    <source>
        <dbReference type="ARBA" id="ARBA00022723"/>
    </source>
</evidence>
<dbReference type="OrthoDB" id="377733at2759"/>
<keyword evidence="7 9" id="KW-0472">Membrane</keyword>
<dbReference type="Gene3D" id="2.70.150.10">
    <property type="entry name" value="Calcium-transporting ATPase, cytoplasmic transduction domain A"/>
    <property type="match status" value="1"/>
</dbReference>
<feature type="region of interest" description="Disordered" evidence="8">
    <location>
        <begin position="1279"/>
        <end position="1304"/>
    </location>
</feature>
<feature type="compositionally biased region" description="Acidic residues" evidence="8">
    <location>
        <begin position="1762"/>
        <end position="1778"/>
    </location>
</feature>
<dbReference type="EMBL" id="VLTO01000006">
    <property type="protein sequence ID" value="KAA0176745.1"/>
    <property type="molecule type" value="Genomic_DNA"/>
</dbReference>
<dbReference type="GO" id="GO:0005524">
    <property type="term" value="F:ATP binding"/>
    <property type="evidence" value="ECO:0007669"/>
    <property type="project" value="InterPro"/>
</dbReference>
<evidence type="ECO:0000256" key="6">
    <source>
        <dbReference type="ARBA" id="ARBA00022989"/>
    </source>
</evidence>
<protein>
    <submittedName>
        <fullName evidence="12">Uncharacterized protein</fullName>
    </submittedName>
</protein>
<feature type="compositionally biased region" description="Basic residues" evidence="8">
    <location>
        <begin position="1292"/>
        <end position="1304"/>
    </location>
</feature>
<feature type="region of interest" description="Disordered" evidence="8">
    <location>
        <begin position="950"/>
        <end position="974"/>
    </location>
</feature>
<feature type="compositionally biased region" description="Low complexity" evidence="8">
    <location>
        <begin position="1147"/>
        <end position="1162"/>
    </location>
</feature>
<dbReference type="PRINTS" id="PR00119">
    <property type="entry name" value="CATATPASE"/>
</dbReference>
<feature type="domain" description="P-type ATPase C-terminal" evidence="11">
    <location>
        <begin position="1504"/>
        <end position="1644"/>
    </location>
</feature>
<feature type="compositionally biased region" description="Gly residues" evidence="8">
    <location>
        <begin position="825"/>
        <end position="834"/>
    </location>
</feature>
<dbReference type="Pfam" id="PF16209">
    <property type="entry name" value="PhoLip_ATPase_N"/>
    <property type="match status" value="1"/>
</dbReference>
<accession>A0A5A8EFT3</accession>
<dbReference type="Gene3D" id="1.20.1110.10">
    <property type="entry name" value="Calcium-transporting ATPase, transmembrane domain"/>
    <property type="match status" value="1"/>
</dbReference>
<dbReference type="SUPFAM" id="SSF81665">
    <property type="entry name" value="Calcium ATPase, transmembrane domain M"/>
    <property type="match status" value="1"/>
</dbReference>
<feature type="transmembrane region" description="Helical" evidence="9">
    <location>
        <begin position="1536"/>
        <end position="1559"/>
    </location>
</feature>
<feature type="compositionally biased region" description="Low complexity" evidence="8">
    <location>
        <begin position="950"/>
        <end position="965"/>
    </location>
</feature>
<feature type="transmembrane region" description="Helical" evidence="9">
    <location>
        <begin position="1571"/>
        <end position="1588"/>
    </location>
</feature>
<evidence type="ECO:0000256" key="2">
    <source>
        <dbReference type="ARBA" id="ARBA00022692"/>
    </source>
</evidence>
<dbReference type="SUPFAM" id="SSF56784">
    <property type="entry name" value="HAD-like"/>
    <property type="match status" value="1"/>
</dbReference>
<dbReference type="SUPFAM" id="SSF81653">
    <property type="entry name" value="Calcium ATPase, transduction domain A"/>
    <property type="match status" value="1"/>
</dbReference>
<feature type="transmembrane region" description="Helical" evidence="9">
    <location>
        <begin position="551"/>
        <end position="573"/>
    </location>
</feature>
<dbReference type="Pfam" id="PF00702">
    <property type="entry name" value="Hydrolase"/>
    <property type="match status" value="1"/>
</dbReference>
<dbReference type="SFLD" id="SFLDF00027">
    <property type="entry name" value="p-type_atpase"/>
    <property type="match status" value="1"/>
</dbReference>
<keyword evidence="5" id="KW-1278">Translocase</keyword>
<evidence type="ECO:0000256" key="9">
    <source>
        <dbReference type="SAM" id="Phobius"/>
    </source>
</evidence>
<dbReference type="InterPro" id="IPR023299">
    <property type="entry name" value="ATPase_P-typ_cyto_dom_N"/>
</dbReference>
<sequence length="1790" mass="182740">MAATGEPRYVYANAGRALNEGFAENRSDSAKYSLVSFVPLFLLENLTRFANAFFLVVGLMQMLPAITVTGGYPSQLAPLAFVLLFDAVITVVEDASRHGDDFRANNRQVLVARPRPDPTAAAPLGPSRRGAARSHATAAATAAAGGRAAGSETAAASSSGRASAGGFESIPWQAVRVGDVIRLRRGEVAPADCVLLGSRTATGAVAPDACYVQTAQLDGETNLKVRRAPALPKGIRVRSDRSALRFRGAVLCDPPSASFSAFNGVMEPRPTFPAKRAGRFGGRAPGGADDAGPGSARKRAGRRQRRRANLPSSSLAKPAEGHYQQLRLDDGPTRTGAATSAHDPARAGGSAAIPGRSLVRGARPASGGRLLEAVGEAAHQGGSGPGTAAPAGGGGRAGAGGAQEVAEVDEEEEDEDDDGSDAEFDPSEFDDGCCDSCARDCNRTDWRGWCTVLCGAWAARWSIACFSYAGRALGCRPARRLPSQRWHVPSPSDPASVALDASCLILRGAEVRSVDVAWALVVYTGSDSKVRVAQSQGAFKRPTSEGYLNRAIGVLALLLVAVCVATTFAWVVWASDSDDGTFRTSVLRDETATPDVLGAVTMAGTQFLLQAGLIPVSLYVSVRLVRTVSALLLARDRSLLPGSAQRMAEHIASASDAPGDAGGCCCGCFARCGLTDNVNSALAEFSGGVPQHVRVRTMDLLDELGQITHVFSDKTGTLTRNSMVLRQLWAGGAQYGLSAAPAAGAGGCTAGGGANAGAPGAGSGAQTAAGLLADAVAGSSDGVPMPPAYPWEGSDSEDDSAEPGARHARSAASGVMVPFSAASGGSAGGAGEGPSRGPAGTRHARGASDSYAPLDGGLPSPSASASPGAGLAAASKAETSGAAPAWTPPAIGAEVRGPNVRFVDGSTSHPGRFLATDSAAAADLILHTDVSAEVATAGAPAARRAAGADGGADAAAAGQQGAPAASGHEDDGEQAAAAVRRLLINMAINHSVIIEPSESGQNQPRPGQTAPERGRRETAGSDSGAMTGTIGQSRSASFAGRPARARTGSSAGGLLPGGGASRGSSGGWSGYTLSASSPDEAAFVQAAARLGVTFLARKGQWTAVEQVGPQAGAGSSWLALAAARAEAVLGMQRPVEIEEDDAGGAAGTKAAASSGARPGAAQPGVTVLASCEGGRVRAVSRGAHWPALAGEAARRLWSRVELWRVEHTLPYDQRRKRMSVVVRGPFLSGRAGEGGGAPSTARGARGAGGAGPAVGPPRFHVLCKGADSVVLPRLRDAATSADGGVDGDRGPQQRHAHRMRRHRDRLQGQLKRWGGTGLRTLCFAGRAMEDGEAADWSKRFAAAWSDLDAQRKRRAGDETGVLGKLAAEAERDLSLHGATAVEDQLQLGVPETLALLARAGVAVSVITGDKADTAVNIAYSSRLLDQHTDVIAATAVLLAALSAADASIVCRARPDQKAAVVRLVREGEPAAVTLAIGDGANDVDMLKAAHVGVGISGAEGSQAANASDFAVARFRMLAPLMLVHGRWFVRRLAAMVLYLLYKNVVYGAALLAFGALSAWSGQRLFVVSVDLAYNVVFTGLPVLVTALFDRDIPAELAVALPSLFTEGRGAPQLGASAFAWWLITGALEGVLVLVVPWLTIGQSVRLVELPSLFAGLADSPPAAASPLLGQGASSDSAGFGLRRGSVASSWADAFASDEPSEMAGGAAPQDGRGRGDPLASSPLVTGRRPRAGSDDSSVVELGSTARPRRGAADQVHGAGLGESDDDDEDDDDEDDDDGLDGKADNRPMEQ</sequence>
<feature type="compositionally biased region" description="Basic residues" evidence="8">
    <location>
        <begin position="296"/>
        <end position="308"/>
    </location>
</feature>
<dbReference type="SFLD" id="SFLDG00002">
    <property type="entry name" value="C1.7:_P-type_atpase_like"/>
    <property type="match status" value="1"/>
</dbReference>
<feature type="compositionally biased region" description="Basic and acidic residues" evidence="8">
    <location>
        <begin position="1779"/>
        <end position="1790"/>
    </location>
</feature>
<evidence type="ECO:0000256" key="1">
    <source>
        <dbReference type="ARBA" id="ARBA00004141"/>
    </source>
</evidence>
<dbReference type="NCBIfam" id="TIGR01494">
    <property type="entry name" value="ATPase_P-type"/>
    <property type="match status" value="1"/>
</dbReference>
<dbReference type="Gene3D" id="3.40.1110.10">
    <property type="entry name" value="Calcium-transporting ATPase, cytoplasmic domain N"/>
    <property type="match status" value="2"/>
</dbReference>
<dbReference type="SFLD" id="SFLDS00003">
    <property type="entry name" value="Haloacid_Dehalogenase"/>
    <property type="match status" value="1"/>
</dbReference>
<dbReference type="InterPro" id="IPR023298">
    <property type="entry name" value="ATPase_P-typ_TM_dom_sf"/>
</dbReference>
<feature type="region of interest" description="Disordered" evidence="8">
    <location>
        <begin position="994"/>
        <end position="1065"/>
    </location>
</feature>
<dbReference type="InterPro" id="IPR044492">
    <property type="entry name" value="P_typ_ATPase_HD_dom"/>
</dbReference>
<dbReference type="PANTHER" id="PTHR24092">
    <property type="entry name" value="PROBABLE PHOSPHOLIPID-TRANSPORTING ATPASE"/>
    <property type="match status" value="1"/>
</dbReference>
<dbReference type="SUPFAM" id="SSF81660">
    <property type="entry name" value="Metal cation-transporting ATPase, ATP-binding domain N"/>
    <property type="match status" value="1"/>
</dbReference>
<dbReference type="InterPro" id="IPR036412">
    <property type="entry name" value="HAD-like_sf"/>
</dbReference>
<feature type="region of interest" description="Disordered" evidence="8">
    <location>
        <begin position="1696"/>
        <end position="1790"/>
    </location>
</feature>
<feature type="domain" description="P-type ATPase N-terminal" evidence="10">
    <location>
        <begin position="12"/>
        <end position="72"/>
    </location>
</feature>
<proteinExistence type="predicted"/>
<reference evidence="12 13" key="1">
    <citation type="submission" date="2019-07" db="EMBL/GenBank/DDBJ databases">
        <title>Genomes of Cafeteria roenbergensis.</title>
        <authorList>
            <person name="Fischer M.G."/>
            <person name="Hackl T."/>
            <person name="Roman M."/>
        </authorList>
    </citation>
    <scope>NUCLEOTIDE SEQUENCE [LARGE SCALE GENOMIC DNA]</scope>
    <source>
        <strain evidence="12 13">E4-10P</strain>
    </source>
</reference>
<feature type="compositionally biased region" description="Gly residues" evidence="8">
    <location>
        <begin position="381"/>
        <end position="401"/>
    </location>
</feature>
<dbReference type="GO" id="GO:0140326">
    <property type="term" value="F:ATPase-coupled intramembrane lipid transporter activity"/>
    <property type="evidence" value="ECO:0007669"/>
    <property type="project" value="TreeGrafter"/>
</dbReference>
<keyword evidence="3" id="KW-0479">Metal-binding</keyword>
<evidence type="ECO:0000256" key="5">
    <source>
        <dbReference type="ARBA" id="ARBA00022967"/>
    </source>
</evidence>
<dbReference type="InterPro" id="IPR001757">
    <property type="entry name" value="P_typ_ATPase"/>
</dbReference>
<dbReference type="Pfam" id="PF16212">
    <property type="entry name" value="PhoLip_ATPase_C"/>
    <property type="match status" value="1"/>
</dbReference>
<evidence type="ECO:0000259" key="11">
    <source>
        <dbReference type="Pfam" id="PF16212"/>
    </source>
</evidence>
<evidence type="ECO:0000259" key="10">
    <source>
        <dbReference type="Pfam" id="PF16209"/>
    </source>
</evidence>
<feature type="transmembrane region" description="Helical" evidence="9">
    <location>
        <begin position="49"/>
        <end position="70"/>
    </location>
</feature>
<comment type="caution">
    <text evidence="12">The sequence shown here is derived from an EMBL/GenBank/DDBJ whole genome shotgun (WGS) entry which is preliminary data.</text>
</comment>
<evidence type="ECO:0000256" key="7">
    <source>
        <dbReference type="ARBA" id="ARBA00023136"/>
    </source>
</evidence>
<feature type="region of interest" description="Disordered" evidence="8">
    <location>
        <begin position="1140"/>
        <end position="1162"/>
    </location>
</feature>
<keyword evidence="4" id="KW-0460">Magnesium</keyword>
<dbReference type="InterPro" id="IPR032630">
    <property type="entry name" value="P_typ_ATPase_c"/>
</dbReference>
<evidence type="ECO:0000256" key="4">
    <source>
        <dbReference type="ARBA" id="ARBA00022842"/>
    </source>
</evidence>
<dbReference type="InterPro" id="IPR023214">
    <property type="entry name" value="HAD_sf"/>
</dbReference>
<evidence type="ECO:0000313" key="12">
    <source>
        <dbReference type="EMBL" id="KAA0176745.1"/>
    </source>
</evidence>
<comment type="subcellular location">
    <subcellularLocation>
        <location evidence="1">Membrane</location>
        <topology evidence="1">Multi-pass membrane protein</topology>
    </subcellularLocation>
</comment>
<dbReference type="InterPro" id="IPR008250">
    <property type="entry name" value="ATPase_P-typ_transduc_dom_A_sf"/>
</dbReference>
<dbReference type="GO" id="GO:0045332">
    <property type="term" value="P:phospholipid translocation"/>
    <property type="evidence" value="ECO:0007669"/>
    <property type="project" value="TreeGrafter"/>
</dbReference>
<feature type="region of interest" description="Disordered" evidence="8">
    <location>
        <begin position="1230"/>
        <end position="1252"/>
    </location>
</feature>
<dbReference type="GO" id="GO:0005886">
    <property type="term" value="C:plasma membrane"/>
    <property type="evidence" value="ECO:0007669"/>
    <property type="project" value="TreeGrafter"/>
</dbReference>
<dbReference type="PROSITE" id="PS00154">
    <property type="entry name" value="ATPASE_E1_E2"/>
    <property type="match status" value="1"/>
</dbReference>
<name>A0A5A8EFT3_CAFRO</name>
<evidence type="ECO:0000313" key="13">
    <source>
        <dbReference type="Proteomes" id="UP000322899"/>
    </source>
</evidence>
<feature type="compositionally biased region" description="Low complexity" evidence="8">
    <location>
        <begin position="118"/>
        <end position="137"/>
    </location>
</feature>
<feature type="compositionally biased region" description="Gly residues" evidence="8">
    <location>
        <begin position="1050"/>
        <end position="1065"/>
    </location>
</feature>
<keyword evidence="2 9" id="KW-0812">Transmembrane</keyword>
<dbReference type="GO" id="GO:0046872">
    <property type="term" value="F:metal ion binding"/>
    <property type="evidence" value="ECO:0007669"/>
    <property type="project" value="UniProtKB-KW"/>
</dbReference>
<evidence type="ECO:0000256" key="8">
    <source>
        <dbReference type="SAM" id="MobiDB-lite"/>
    </source>
</evidence>
<dbReference type="Proteomes" id="UP000322899">
    <property type="component" value="Unassembled WGS sequence"/>
</dbReference>
<feature type="region of interest" description="Disordered" evidence="8">
    <location>
        <begin position="112"/>
        <end position="137"/>
    </location>
</feature>
<dbReference type="InterPro" id="IPR032631">
    <property type="entry name" value="P-type_ATPase_N"/>
</dbReference>
<feature type="region of interest" description="Disordered" evidence="8">
    <location>
        <begin position="266"/>
        <end position="427"/>
    </location>
</feature>
<gene>
    <name evidence="12" type="ORF">FNF27_01567</name>
</gene>
<dbReference type="InterPro" id="IPR018303">
    <property type="entry name" value="ATPase_P-typ_P_site"/>
</dbReference>
<dbReference type="GO" id="GO:0016887">
    <property type="term" value="F:ATP hydrolysis activity"/>
    <property type="evidence" value="ECO:0007669"/>
    <property type="project" value="InterPro"/>
</dbReference>